<feature type="compositionally biased region" description="Low complexity" evidence="1">
    <location>
        <begin position="534"/>
        <end position="549"/>
    </location>
</feature>
<comment type="caution">
    <text evidence="2">The sequence shown here is derived from an EMBL/GenBank/DDBJ whole genome shotgun (WGS) entry which is preliminary data.</text>
</comment>
<organism evidence="2 3">
    <name type="scientific">Chlamydomonas incerta</name>
    <dbReference type="NCBI Taxonomy" id="51695"/>
    <lineage>
        <taxon>Eukaryota</taxon>
        <taxon>Viridiplantae</taxon>
        <taxon>Chlorophyta</taxon>
        <taxon>core chlorophytes</taxon>
        <taxon>Chlorophyceae</taxon>
        <taxon>CS clade</taxon>
        <taxon>Chlamydomonadales</taxon>
        <taxon>Chlamydomonadaceae</taxon>
        <taxon>Chlamydomonas</taxon>
    </lineage>
</organism>
<dbReference type="AlphaFoldDB" id="A0A835W265"/>
<feature type="compositionally biased region" description="Low complexity" evidence="1">
    <location>
        <begin position="487"/>
        <end position="527"/>
    </location>
</feature>
<feature type="compositionally biased region" description="Acidic residues" evidence="1">
    <location>
        <begin position="162"/>
        <end position="171"/>
    </location>
</feature>
<feature type="compositionally biased region" description="Low complexity" evidence="1">
    <location>
        <begin position="432"/>
        <end position="441"/>
    </location>
</feature>
<accession>A0A835W265</accession>
<feature type="compositionally biased region" description="Low complexity" evidence="1">
    <location>
        <begin position="566"/>
        <end position="584"/>
    </location>
</feature>
<dbReference type="EMBL" id="JAEHOC010000017">
    <property type="protein sequence ID" value="KAG2434279.1"/>
    <property type="molecule type" value="Genomic_DNA"/>
</dbReference>
<keyword evidence="3" id="KW-1185">Reference proteome</keyword>
<evidence type="ECO:0000313" key="2">
    <source>
        <dbReference type="EMBL" id="KAG2434279.1"/>
    </source>
</evidence>
<feature type="region of interest" description="Disordered" evidence="1">
    <location>
        <begin position="133"/>
        <end position="188"/>
    </location>
</feature>
<evidence type="ECO:0000313" key="3">
    <source>
        <dbReference type="Proteomes" id="UP000650467"/>
    </source>
</evidence>
<gene>
    <name evidence="2" type="ORF">HXX76_008004</name>
</gene>
<sequence length="722" mass="71736">MAGDPPELPPGIPPGASFCGNMRWHRNEMRPSNAIINAAFPDNLIESAKTKDVSLTIMSIPVGTERMIQFDGIRLGQTSGKWRISGATALVNSINMSPDSKHVAWYRKTIDGEVHWFVTGPIGDPVEGNLCLPSARISGEPGDGSRSRRKRSSKERGAQADSSDDGGDEDGGGAGRGRSAGRGKRPRMGLHSTAEMHSALIANGADATAANAALAAAAAAVSGTAMGLGLGIPHEVAAAAAAAAAAGGQAACKVVLTPRMRQGGFVVLDHVFGAVAGLTVTGAASSASLMLSLAEPEGTVVNAVLALSVVPASEDMSVEPALASAVVLGALGPWMQARAVAAGDTVMVARTLPGNYYIAVEHAHPHAAPAGPPGEEGGGAEPGSSSGREAGGSGGGSAPGTSPHPPDADEGHGAGPGAAGHHEHGDAGGGSAAAAGEAEAGSGRDEDMAPADEPADVAPAGRPQSDAEAEAEAGTSKAVETDGGAETQAALGDGATADQDGATGAPAAKEPASEALATTAAAPADAMDVDRPAASEAPQQQQPQQQPQQEPEPEPSARPEPRTTRGRASAAAATAAAVKASGRAPEGPSLRTRRKTEPPPAPAAGKGKGEARVAAAGTGKDKAARAESAEAPAPAAADAAAVGAQEPTWQDLFLRTANEAVGAWEGREPLPKPRHDTAEVVGRLLAAGREEDFSSCVASATHLVLVQLLAAEQRAAQAAAGS</sequence>
<proteinExistence type="predicted"/>
<feature type="compositionally biased region" description="Basic residues" evidence="1">
    <location>
        <begin position="179"/>
        <end position="188"/>
    </location>
</feature>
<protein>
    <submittedName>
        <fullName evidence="2">Uncharacterized protein</fullName>
    </submittedName>
</protein>
<name>A0A835W265_CHLIN</name>
<dbReference type="Proteomes" id="UP000650467">
    <property type="component" value="Unassembled WGS sequence"/>
</dbReference>
<reference evidence="2" key="1">
    <citation type="journal article" date="2020" name="bioRxiv">
        <title>Comparative genomics of Chlamydomonas.</title>
        <authorList>
            <person name="Craig R.J."/>
            <person name="Hasan A.R."/>
            <person name="Ness R.W."/>
            <person name="Keightley P.D."/>
        </authorList>
    </citation>
    <scope>NUCLEOTIDE SEQUENCE</scope>
    <source>
        <strain evidence="2">SAG 7.73</strain>
    </source>
</reference>
<evidence type="ECO:0000256" key="1">
    <source>
        <dbReference type="SAM" id="MobiDB-lite"/>
    </source>
</evidence>
<feature type="compositionally biased region" description="Low complexity" evidence="1">
    <location>
        <begin position="629"/>
        <end position="644"/>
    </location>
</feature>
<feature type="region of interest" description="Disordered" evidence="1">
    <location>
        <begin position="367"/>
        <end position="644"/>
    </location>
</feature>
<feature type="compositionally biased region" description="Basic and acidic residues" evidence="1">
    <location>
        <begin position="619"/>
        <end position="628"/>
    </location>
</feature>
<feature type="compositionally biased region" description="Gly residues" evidence="1">
    <location>
        <begin position="389"/>
        <end position="398"/>
    </location>
</feature>
<dbReference type="OrthoDB" id="549391at2759"/>